<keyword evidence="1" id="KW-0805">Transcription regulation</keyword>
<dbReference type="SMART" id="SM00421">
    <property type="entry name" value="HTH_LUXR"/>
    <property type="match status" value="1"/>
</dbReference>
<dbReference type="Pfam" id="PF08281">
    <property type="entry name" value="Sigma70_r4_2"/>
    <property type="match status" value="1"/>
</dbReference>
<gene>
    <name evidence="5" type="primary">luxR</name>
    <name evidence="5" type="ORF">RUA4292_02615</name>
</gene>
<dbReference type="EMBL" id="CYPU01000039">
    <property type="protein sequence ID" value="CUH48435.1"/>
    <property type="molecule type" value="Genomic_DNA"/>
</dbReference>
<accession>A0A0P1EEP8</accession>
<evidence type="ECO:0000256" key="3">
    <source>
        <dbReference type="ARBA" id="ARBA00023163"/>
    </source>
</evidence>
<dbReference type="PROSITE" id="PS50043">
    <property type="entry name" value="HTH_LUXR_2"/>
    <property type="match status" value="1"/>
</dbReference>
<dbReference type="CDD" id="cd06170">
    <property type="entry name" value="LuxR_C_like"/>
    <property type="match status" value="1"/>
</dbReference>
<dbReference type="InterPro" id="IPR013249">
    <property type="entry name" value="RNA_pol_sigma70_r4_t2"/>
</dbReference>
<dbReference type="InterPro" id="IPR036693">
    <property type="entry name" value="TF_LuxR_autoind-bd_dom_sf"/>
</dbReference>
<dbReference type="OrthoDB" id="3679796at2"/>
<dbReference type="STRING" id="81569.RUM4293_00400"/>
<evidence type="ECO:0000256" key="2">
    <source>
        <dbReference type="ARBA" id="ARBA00023125"/>
    </source>
</evidence>
<dbReference type="GO" id="GO:0003677">
    <property type="term" value="F:DNA binding"/>
    <property type="evidence" value="ECO:0007669"/>
    <property type="project" value="UniProtKB-KW"/>
</dbReference>
<dbReference type="RefSeq" id="WP_058277931.1">
    <property type="nucleotide sequence ID" value="NZ_CYPU01000039.1"/>
</dbReference>
<dbReference type="InterPro" id="IPR016032">
    <property type="entry name" value="Sig_transdc_resp-reg_C-effctor"/>
</dbReference>
<dbReference type="GO" id="GO:0016987">
    <property type="term" value="F:sigma factor activity"/>
    <property type="evidence" value="ECO:0007669"/>
    <property type="project" value="InterPro"/>
</dbReference>
<dbReference type="SUPFAM" id="SSF75516">
    <property type="entry name" value="Pheromone-binding domain of LuxR-like quorum-sensing transcription factors"/>
    <property type="match status" value="1"/>
</dbReference>
<name>A0A0P1EEP8_9RHOB</name>
<dbReference type="GO" id="GO:0006352">
    <property type="term" value="P:DNA-templated transcription initiation"/>
    <property type="evidence" value="ECO:0007669"/>
    <property type="project" value="InterPro"/>
</dbReference>
<evidence type="ECO:0000259" key="4">
    <source>
        <dbReference type="PROSITE" id="PS50043"/>
    </source>
</evidence>
<dbReference type="Pfam" id="PF03472">
    <property type="entry name" value="Autoind_bind"/>
    <property type="match status" value="1"/>
</dbReference>
<sequence>MKLGEYLNFLSYVKTLEELWDAHCRQMANFGFDRLLYGYTRYRTETSLGDPEDFTILTNHGKEYIDGFVRDGLYFHAPMLKWALHNEGAASWRMIQDMNSDGTMTAQERQVYEFNRSKGVVAGYTVSFTSVSMRSKGAISLSAGGATSQDEVDAIWAEHGDDILLMNNVAHLKILTLPYNTPNRALTKRQREALEWVGDGKTTQDIALLMGLTSATVEKHLRLARESLSVETTAQAVLKASLQNQMFIMEA</sequence>
<evidence type="ECO:0000256" key="1">
    <source>
        <dbReference type="ARBA" id="ARBA00023015"/>
    </source>
</evidence>
<keyword evidence="3" id="KW-0804">Transcription</keyword>
<protein>
    <submittedName>
        <fullName evidence="5">Transcriptional activator protein LuxR</fullName>
    </submittedName>
</protein>
<dbReference type="Proteomes" id="UP000050783">
    <property type="component" value="Unassembled WGS sequence"/>
</dbReference>
<dbReference type="InterPro" id="IPR036388">
    <property type="entry name" value="WH-like_DNA-bd_sf"/>
</dbReference>
<dbReference type="Gene3D" id="3.30.450.80">
    <property type="entry name" value="Transcription factor LuxR-like, autoinducer-binding domain"/>
    <property type="match status" value="1"/>
</dbReference>
<dbReference type="Gene3D" id="1.10.10.10">
    <property type="entry name" value="Winged helix-like DNA-binding domain superfamily/Winged helix DNA-binding domain"/>
    <property type="match status" value="1"/>
</dbReference>
<evidence type="ECO:0000313" key="5">
    <source>
        <dbReference type="EMBL" id="CUH48435.1"/>
    </source>
</evidence>
<dbReference type="GeneID" id="55493818"/>
<dbReference type="SUPFAM" id="SSF46894">
    <property type="entry name" value="C-terminal effector domain of the bipartite response regulators"/>
    <property type="match status" value="1"/>
</dbReference>
<dbReference type="InterPro" id="IPR000792">
    <property type="entry name" value="Tscrpt_reg_LuxR_C"/>
</dbReference>
<evidence type="ECO:0000313" key="6">
    <source>
        <dbReference type="Proteomes" id="UP000050783"/>
    </source>
</evidence>
<dbReference type="AlphaFoldDB" id="A0A0P1EEP8"/>
<keyword evidence="2" id="KW-0238">DNA-binding</keyword>
<proteinExistence type="predicted"/>
<dbReference type="InterPro" id="IPR005143">
    <property type="entry name" value="TF_LuxR_autoind-bd_dom"/>
</dbReference>
<reference evidence="5 6" key="1">
    <citation type="submission" date="2015-09" db="EMBL/GenBank/DDBJ databases">
        <authorList>
            <consortium name="Swine Surveillance"/>
        </authorList>
    </citation>
    <scope>NUCLEOTIDE SEQUENCE [LARGE SCALE GENOMIC DNA]</scope>
    <source>
        <strain evidence="5 6">CECT 4292</strain>
    </source>
</reference>
<feature type="domain" description="HTH luxR-type" evidence="4">
    <location>
        <begin position="179"/>
        <end position="244"/>
    </location>
</feature>
<organism evidence="5 6">
    <name type="scientific">Ruegeria atlantica</name>
    <dbReference type="NCBI Taxonomy" id="81569"/>
    <lineage>
        <taxon>Bacteria</taxon>
        <taxon>Pseudomonadati</taxon>
        <taxon>Pseudomonadota</taxon>
        <taxon>Alphaproteobacteria</taxon>
        <taxon>Rhodobacterales</taxon>
        <taxon>Roseobacteraceae</taxon>
        <taxon>Ruegeria</taxon>
    </lineage>
</organism>
<dbReference type="PRINTS" id="PR00038">
    <property type="entry name" value="HTHLUXR"/>
</dbReference>